<feature type="domain" description="HTH tetR-type" evidence="3">
    <location>
        <begin position="34"/>
        <end position="94"/>
    </location>
</feature>
<dbReference type="Pfam" id="PF18556">
    <property type="entry name" value="TetR_C_35"/>
    <property type="match status" value="1"/>
</dbReference>
<sequence length="220" mass="23770">MSALIVSTSLTRTRGADNVVDMAPRVPYAEAAKVLLRDTLLNAASDLLREKSWQDLKMGDIATAAGVSRQTLYKEFRSRQLFAEAYILRETEVFLAAVEEAIVAHVAEPREALAAALEVFLTAAAEEPLIKAIVAGDDSDGLLSTVTNHAGPILHGSTVRLTEMLVKQWPDTDHEALNRISRYLVRLAVSYAASPDGTPAEIARETVTVLGPYLDEVLGG</sequence>
<gene>
    <name evidence="4" type="ORF">SAMN05421504_104115</name>
</gene>
<evidence type="ECO:0000259" key="3">
    <source>
        <dbReference type="PROSITE" id="PS50977"/>
    </source>
</evidence>
<evidence type="ECO:0000256" key="2">
    <source>
        <dbReference type="PROSITE-ProRule" id="PRU00335"/>
    </source>
</evidence>
<dbReference type="PROSITE" id="PS50977">
    <property type="entry name" value="HTH_TETR_2"/>
    <property type="match status" value="1"/>
</dbReference>
<dbReference type="EMBL" id="FNON01000004">
    <property type="protein sequence ID" value="SDX97909.1"/>
    <property type="molecule type" value="Genomic_DNA"/>
</dbReference>
<dbReference type="InterPro" id="IPR009057">
    <property type="entry name" value="Homeodomain-like_sf"/>
</dbReference>
<dbReference type="Pfam" id="PF00440">
    <property type="entry name" value="TetR_N"/>
    <property type="match status" value="1"/>
</dbReference>
<dbReference type="GO" id="GO:0003677">
    <property type="term" value="F:DNA binding"/>
    <property type="evidence" value="ECO:0007669"/>
    <property type="project" value="UniProtKB-UniRule"/>
</dbReference>
<dbReference type="SUPFAM" id="SSF46689">
    <property type="entry name" value="Homeodomain-like"/>
    <property type="match status" value="1"/>
</dbReference>
<evidence type="ECO:0000256" key="1">
    <source>
        <dbReference type="ARBA" id="ARBA00023125"/>
    </source>
</evidence>
<dbReference type="InterPro" id="IPR001647">
    <property type="entry name" value="HTH_TetR"/>
</dbReference>
<evidence type="ECO:0000313" key="4">
    <source>
        <dbReference type="EMBL" id="SDX97909.1"/>
    </source>
</evidence>
<reference evidence="4 5" key="1">
    <citation type="submission" date="2016-10" db="EMBL/GenBank/DDBJ databases">
        <authorList>
            <person name="de Groot N.N."/>
        </authorList>
    </citation>
    <scope>NUCLEOTIDE SEQUENCE [LARGE SCALE GENOMIC DNA]</scope>
    <source>
        <strain evidence="4 5">CPCC 202699</strain>
    </source>
</reference>
<feature type="DNA-binding region" description="H-T-H motif" evidence="2">
    <location>
        <begin position="57"/>
        <end position="76"/>
    </location>
</feature>
<dbReference type="STRING" id="589385.SAMN05421504_104115"/>
<protein>
    <submittedName>
        <fullName evidence="4">Regulatory protein, tetR family</fullName>
    </submittedName>
</protein>
<dbReference type="Proteomes" id="UP000199515">
    <property type="component" value="Unassembled WGS sequence"/>
</dbReference>
<name>A0A1H3G6A7_9PSEU</name>
<dbReference type="AlphaFoldDB" id="A0A1H3G6A7"/>
<proteinExistence type="predicted"/>
<dbReference type="Gene3D" id="1.10.357.10">
    <property type="entry name" value="Tetracycline Repressor, domain 2"/>
    <property type="match status" value="1"/>
</dbReference>
<dbReference type="PRINTS" id="PR00455">
    <property type="entry name" value="HTHTETR"/>
</dbReference>
<accession>A0A1H3G6A7</accession>
<organism evidence="4 5">
    <name type="scientific">Amycolatopsis xylanica</name>
    <dbReference type="NCBI Taxonomy" id="589385"/>
    <lineage>
        <taxon>Bacteria</taxon>
        <taxon>Bacillati</taxon>
        <taxon>Actinomycetota</taxon>
        <taxon>Actinomycetes</taxon>
        <taxon>Pseudonocardiales</taxon>
        <taxon>Pseudonocardiaceae</taxon>
        <taxon>Amycolatopsis</taxon>
    </lineage>
</organism>
<evidence type="ECO:0000313" key="5">
    <source>
        <dbReference type="Proteomes" id="UP000199515"/>
    </source>
</evidence>
<dbReference type="InterPro" id="IPR040611">
    <property type="entry name" value="AlkX_C"/>
</dbReference>
<keyword evidence="1 2" id="KW-0238">DNA-binding</keyword>
<keyword evidence="5" id="KW-1185">Reference proteome</keyword>